<feature type="compositionally biased region" description="Polar residues" evidence="1">
    <location>
        <begin position="50"/>
        <end position="74"/>
    </location>
</feature>
<feature type="region of interest" description="Disordered" evidence="1">
    <location>
        <begin position="659"/>
        <end position="706"/>
    </location>
</feature>
<evidence type="ECO:0000313" key="2">
    <source>
        <dbReference type="EMBL" id="TID15864.1"/>
    </source>
</evidence>
<feature type="compositionally biased region" description="Polar residues" evidence="1">
    <location>
        <begin position="669"/>
        <end position="694"/>
    </location>
</feature>
<reference evidence="2 3" key="1">
    <citation type="submission" date="2019-04" db="EMBL/GenBank/DDBJ databases">
        <title>High contiguity whole genome sequence and gene annotation resource for two Venturia nashicola isolates.</title>
        <authorList>
            <person name="Prokchorchik M."/>
            <person name="Won K."/>
            <person name="Lee Y."/>
            <person name="Choi E.D."/>
            <person name="Segonzac C."/>
            <person name="Sohn K.H."/>
        </authorList>
    </citation>
    <scope>NUCLEOTIDE SEQUENCE [LARGE SCALE GENOMIC DNA]</scope>
    <source>
        <strain evidence="2 3">PRI2</strain>
    </source>
</reference>
<name>A0A4Z1NWP1_9PEZI</name>
<feature type="compositionally biased region" description="Acidic residues" evidence="1">
    <location>
        <begin position="419"/>
        <end position="459"/>
    </location>
</feature>
<evidence type="ECO:0000313" key="3">
    <source>
        <dbReference type="Proteomes" id="UP000298493"/>
    </source>
</evidence>
<feature type="compositionally biased region" description="Polar residues" evidence="1">
    <location>
        <begin position="11"/>
        <end position="20"/>
    </location>
</feature>
<feature type="compositionally biased region" description="Low complexity" evidence="1">
    <location>
        <begin position="398"/>
        <end position="407"/>
    </location>
</feature>
<feature type="region of interest" description="Disordered" evidence="1">
    <location>
        <begin position="713"/>
        <end position="732"/>
    </location>
</feature>
<sequence length="893" mass="101711">MNDQDEASMGLNANMSQQSGGDNGPTMPRPGQRGEPSRPMDGFHRGRQGLGSSSARSALQNPGNIQPGTMNEDMNVQQPSRAFNRSMQSQHQSYIDQAAHIRNESEPDWHQQDEAYQRNFLRGMRLEMVDRVTTWSDRSRQNFQMLLKVAHADIQREYQVADEALFNLTFSQLVQYSSHNFRFWMQLDRDHRSGALGTWDKVLDRLALEDPKTRRFDRLLKILQVMQEKSRIFDKEEVDLDREAAFIVQASDMGNGKTVIELAGAYYSDHATWTAKPEHYHGLFLNRLINTPASEHEQQLGVSLHKALDNRAHFAKFDRKMRTEGREYWPEPSYAQPDSPVDINWSIQYYNVYRPWNRDQAIQRFTRAWQDLTQQESPYGHLPYEVALLIPLPRIDFPKLPQSQPPQKKSKEEVREEAGNEELMEDEDDAAFDRGEAEEEQFEEEEEQVEEENGADADGEERHRRAHVYSKGDIPFLPDPYPYRIADVKGHSTWTELQEFLSYVFGVDEGEMAERVVTTDRWNTCRNLIRKRIAYKRTVHRILDPDTIPVRKGQVTEIAAQIVNGGGKIGREAETLPALTDEQLLFNVTWDIDVWRGTMKQSDGADDALTFPLPPPREIESEMLKKLLESLGRKIPTLDWLITKYPHLPDTRPRWTTQPETEPNFGQFVPNTTNDAGATTTMPNSSANHQSAAMQENAPRGKGLTRLDRRVRPQLSQQAARPTAPMFAGASQHPQFDPEAIQQYQFGMQETGPTSGSGSGFDLRTEDQKKRRRQADIEGEDDCLGSTPKKIHTAFSNNMFNASDDTVFPAFGPNVFAEGQQPQREAFSGDDMGQVGVQSSHYSLGPLPPTPQMNSGFALAVDGNGNATVVMEQRQGDVEPEGDFLDLKHHFQF</sequence>
<organism evidence="2 3">
    <name type="scientific">Venturia nashicola</name>
    <dbReference type="NCBI Taxonomy" id="86259"/>
    <lineage>
        <taxon>Eukaryota</taxon>
        <taxon>Fungi</taxon>
        <taxon>Dikarya</taxon>
        <taxon>Ascomycota</taxon>
        <taxon>Pezizomycotina</taxon>
        <taxon>Dothideomycetes</taxon>
        <taxon>Pleosporomycetidae</taxon>
        <taxon>Venturiales</taxon>
        <taxon>Venturiaceae</taxon>
        <taxon>Venturia</taxon>
    </lineage>
</organism>
<proteinExistence type="predicted"/>
<feature type="compositionally biased region" description="Basic and acidic residues" evidence="1">
    <location>
        <begin position="409"/>
        <end position="418"/>
    </location>
</feature>
<gene>
    <name evidence="2" type="ORF">E6O75_ATG08922</name>
</gene>
<dbReference type="EMBL" id="SNSC02000019">
    <property type="protein sequence ID" value="TID15864.1"/>
    <property type="molecule type" value="Genomic_DNA"/>
</dbReference>
<feature type="compositionally biased region" description="Basic and acidic residues" evidence="1">
    <location>
        <begin position="35"/>
        <end position="44"/>
    </location>
</feature>
<dbReference type="Proteomes" id="UP000298493">
    <property type="component" value="Unassembled WGS sequence"/>
</dbReference>
<feature type="region of interest" description="Disordered" evidence="1">
    <location>
        <begin position="397"/>
        <end position="463"/>
    </location>
</feature>
<feature type="region of interest" description="Disordered" evidence="1">
    <location>
        <begin position="749"/>
        <end position="788"/>
    </location>
</feature>
<keyword evidence="3" id="KW-1185">Reference proteome</keyword>
<dbReference type="AlphaFoldDB" id="A0A4Z1NWP1"/>
<comment type="caution">
    <text evidence="2">The sequence shown here is derived from an EMBL/GenBank/DDBJ whole genome shotgun (WGS) entry which is preliminary data.</text>
</comment>
<accession>A0A4Z1NWP1</accession>
<feature type="region of interest" description="Disordered" evidence="1">
    <location>
        <begin position="1"/>
        <end position="74"/>
    </location>
</feature>
<protein>
    <submittedName>
        <fullName evidence="2">Uncharacterized protein</fullName>
    </submittedName>
</protein>
<evidence type="ECO:0000256" key="1">
    <source>
        <dbReference type="SAM" id="MobiDB-lite"/>
    </source>
</evidence>